<dbReference type="Proteomes" id="UP001377337">
    <property type="component" value="Chromosome"/>
</dbReference>
<evidence type="ECO:0000256" key="3">
    <source>
        <dbReference type="SAM" id="SignalP"/>
    </source>
</evidence>
<evidence type="ECO:0000256" key="2">
    <source>
        <dbReference type="ARBA" id="ARBA00023295"/>
    </source>
</evidence>
<dbReference type="PANTHER" id="PTHR46066">
    <property type="entry name" value="CHITINASE DOMAIN-CONTAINING PROTEIN 1 FAMILY MEMBER"/>
    <property type="match status" value="1"/>
</dbReference>
<dbReference type="Gene3D" id="3.10.50.10">
    <property type="match status" value="1"/>
</dbReference>
<feature type="chain" id="PRO_5046882312" evidence="3">
    <location>
        <begin position="26"/>
        <end position="392"/>
    </location>
</feature>
<dbReference type="CDD" id="cd02874">
    <property type="entry name" value="GH18_CFLE_spore_hydrolase"/>
    <property type="match status" value="1"/>
</dbReference>
<accession>A0ABZ2NEX9</accession>
<evidence type="ECO:0000259" key="4">
    <source>
        <dbReference type="PROSITE" id="PS51910"/>
    </source>
</evidence>
<feature type="domain" description="GH18" evidence="4">
    <location>
        <begin position="69"/>
        <end position="392"/>
    </location>
</feature>
<sequence length="392" mass="44395">MKRMTLFLLGFTMLLSGCMGNTGNANDSETKNKMMRSANQVNEKPRVDQISNKTKDTNPSETEFKKRKIETIGFLEPVDANAASKEVRNTGNLLSYTAFFSYRVKEDGSLIPLDDQKPLSSVKDTSTVPMLVLTNFMDGNFSPDIAHKIFTDKKASEKLMTSLLDTMKAKGYKALNIDFEHIREKDRALFNGFLETIIPRVQKEGYLVSTALAPKTSDEQAGPWHGAHDYKRHGELADFVILMTYEWGWSGGPPMAVSPIEQVKKVVDYALTEIPREKIVMGAPLYGYDWVLPYKKGSAFAKRIAPQEAADLAVAKGAEVQFDNKSQSPFFYYKGDDGKKHVVWFENEQSARAKFKLIQDYKLRGVAYWVLGEPFPENWELLNELFKIKHPK</sequence>
<dbReference type="Pfam" id="PF00704">
    <property type="entry name" value="Glyco_hydro_18"/>
    <property type="match status" value="1"/>
</dbReference>
<dbReference type="PROSITE" id="PS51910">
    <property type="entry name" value="GH18_2"/>
    <property type="match status" value="1"/>
</dbReference>
<feature type="signal peptide" evidence="3">
    <location>
        <begin position="1"/>
        <end position="25"/>
    </location>
</feature>
<evidence type="ECO:0000313" key="5">
    <source>
        <dbReference type="EMBL" id="WXB96175.1"/>
    </source>
</evidence>
<name>A0ABZ2NEX9_9BACI</name>
<dbReference type="SUPFAM" id="SSF51445">
    <property type="entry name" value="(Trans)glycosidases"/>
    <property type="match status" value="1"/>
</dbReference>
<organism evidence="5 6">
    <name type="scientific">Metabacillus sediminis</name>
    <dbReference type="NCBI Taxonomy" id="3117746"/>
    <lineage>
        <taxon>Bacteria</taxon>
        <taxon>Bacillati</taxon>
        <taxon>Bacillota</taxon>
        <taxon>Bacilli</taxon>
        <taxon>Bacillales</taxon>
        <taxon>Bacillaceae</taxon>
        <taxon>Metabacillus</taxon>
    </lineage>
</organism>
<dbReference type="PANTHER" id="PTHR46066:SF2">
    <property type="entry name" value="CHITINASE DOMAIN-CONTAINING PROTEIN 1"/>
    <property type="match status" value="1"/>
</dbReference>
<dbReference type="PROSITE" id="PS51257">
    <property type="entry name" value="PROKAR_LIPOPROTEIN"/>
    <property type="match status" value="1"/>
</dbReference>
<dbReference type="InterPro" id="IPR001223">
    <property type="entry name" value="Glyco_hydro18_cat"/>
</dbReference>
<dbReference type="EMBL" id="CP147407">
    <property type="protein sequence ID" value="WXB96175.1"/>
    <property type="molecule type" value="Genomic_DNA"/>
</dbReference>
<gene>
    <name evidence="5" type="ORF">WCV65_16775</name>
</gene>
<keyword evidence="2" id="KW-0326">Glycosidase</keyword>
<dbReference type="InterPro" id="IPR041704">
    <property type="entry name" value="CFLE_GH18"/>
</dbReference>
<keyword evidence="1 5" id="KW-0378">Hydrolase</keyword>
<dbReference type="Gene3D" id="3.20.20.80">
    <property type="entry name" value="Glycosidases"/>
    <property type="match status" value="1"/>
</dbReference>
<dbReference type="InterPro" id="IPR017853">
    <property type="entry name" value="GH"/>
</dbReference>
<dbReference type="InterPro" id="IPR011583">
    <property type="entry name" value="Chitinase_II/V-like_cat"/>
</dbReference>
<protein>
    <submittedName>
        <fullName evidence="5">Glycosyl hydrolase family 18 protein</fullName>
    </submittedName>
</protein>
<dbReference type="InterPro" id="IPR029070">
    <property type="entry name" value="Chitinase_insertion_sf"/>
</dbReference>
<evidence type="ECO:0000256" key="1">
    <source>
        <dbReference type="ARBA" id="ARBA00022801"/>
    </source>
</evidence>
<keyword evidence="3" id="KW-0732">Signal</keyword>
<keyword evidence="6" id="KW-1185">Reference proteome</keyword>
<dbReference type="RefSeq" id="WP_338778035.1">
    <property type="nucleotide sequence ID" value="NZ_CP147407.1"/>
</dbReference>
<dbReference type="GO" id="GO:0016787">
    <property type="term" value="F:hydrolase activity"/>
    <property type="evidence" value="ECO:0007669"/>
    <property type="project" value="UniProtKB-KW"/>
</dbReference>
<evidence type="ECO:0000313" key="6">
    <source>
        <dbReference type="Proteomes" id="UP001377337"/>
    </source>
</evidence>
<reference evidence="5 6" key="1">
    <citation type="submission" date="2024-02" db="EMBL/GenBank/DDBJ databases">
        <title>Seven novel Bacillus-like species.</title>
        <authorList>
            <person name="Liu G."/>
        </authorList>
    </citation>
    <scope>NUCLEOTIDE SEQUENCE [LARGE SCALE GENOMIC DNA]</scope>
    <source>
        <strain evidence="5 6">FJAT-52054</strain>
    </source>
</reference>
<proteinExistence type="predicted"/>
<dbReference type="SMART" id="SM00636">
    <property type="entry name" value="Glyco_18"/>
    <property type="match status" value="1"/>
</dbReference>